<dbReference type="PANTHER" id="PTHR19136:SF81">
    <property type="entry name" value="MOLYBDENUM COFACTOR GUANYLYLTRANSFERASE"/>
    <property type="match status" value="1"/>
</dbReference>
<keyword evidence="3" id="KW-0479">Metal-binding</keyword>
<dbReference type="CDD" id="cd02503">
    <property type="entry name" value="MobA"/>
    <property type="match status" value="1"/>
</dbReference>
<organism evidence="9 10">
    <name type="scientific">Xanthobacter agilis</name>
    <dbReference type="NCBI Taxonomy" id="47492"/>
    <lineage>
        <taxon>Bacteria</taxon>
        <taxon>Pseudomonadati</taxon>
        <taxon>Pseudomonadota</taxon>
        <taxon>Alphaproteobacteria</taxon>
        <taxon>Hyphomicrobiales</taxon>
        <taxon>Xanthobacteraceae</taxon>
        <taxon>Xanthobacter</taxon>
    </lineage>
</organism>
<keyword evidence="4" id="KW-0547">Nucleotide-binding</keyword>
<dbReference type="GO" id="GO:0061603">
    <property type="term" value="F:molybdenum cofactor guanylyltransferase activity"/>
    <property type="evidence" value="ECO:0007669"/>
    <property type="project" value="UniProtKB-EC"/>
</dbReference>
<evidence type="ECO:0000256" key="2">
    <source>
        <dbReference type="ARBA" id="ARBA00022679"/>
    </source>
</evidence>
<keyword evidence="7" id="KW-0501">Molybdenum cofactor biosynthesis</keyword>
<dbReference type="NCBIfam" id="TIGR02665">
    <property type="entry name" value="molyb_mobA"/>
    <property type="match status" value="1"/>
</dbReference>
<dbReference type="SUPFAM" id="SSF53448">
    <property type="entry name" value="Nucleotide-diphospho-sugar transferases"/>
    <property type="match status" value="1"/>
</dbReference>
<dbReference type="InterPro" id="IPR025877">
    <property type="entry name" value="MobA-like_NTP_Trfase"/>
</dbReference>
<evidence type="ECO:0000256" key="4">
    <source>
        <dbReference type="ARBA" id="ARBA00022741"/>
    </source>
</evidence>
<evidence type="ECO:0000259" key="8">
    <source>
        <dbReference type="Pfam" id="PF12804"/>
    </source>
</evidence>
<dbReference type="EC" id="2.7.7.77" evidence="9"/>
<dbReference type="Pfam" id="PF12804">
    <property type="entry name" value="NTP_transf_3"/>
    <property type="match status" value="1"/>
</dbReference>
<keyword evidence="1" id="KW-0963">Cytoplasm</keyword>
<protein>
    <submittedName>
        <fullName evidence="9">Molybdopterin-guanine dinucleotide biosynthesis protein A</fullName>
        <ecNumber evidence="9">2.7.7.77</ecNumber>
    </submittedName>
</protein>
<keyword evidence="9" id="KW-0548">Nucleotidyltransferase</keyword>
<proteinExistence type="predicted"/>
<dbReference type="Proteomes" id="UP001241747">
    <property type="component" value="Unassembled WGS sequence"/>
</dbReference>
<dbReference type="EMBL" id="JAUSVY010000012">
    <property type="protein sequence ID" value="MDQ0507063.1"/>
    <property type="molecule type" value="Genomic_DNA"/>
</dbReference>
<comment type="caution">
    <text evidence="9">The sequence shown here is derived from an EMBL/GenBank/DDBJ whole genome shotgun (WGS) entry which is preliminary data.</text>
</comment>
<dbReference type="InterPro" id="IPR013482">
    <property type="entry name" value="Molybde_CF_guanTrfase"/>
</dbReference>
<evidence type="ECO:0000256" key="3">
    <source>
        <dbReference type="ARBA" id="ARBA00022723"/>
    </source>
</evidence>
<keyword evidence="6" id="KW-0342">GTP-binding</keyword>
<name>A0ABU0LIV5_XANAG</name>
<sequence length="177" mass="18395">MPLSGRPLIAHVIARMAPQVAGLAINANDPSELFAAFGLPVIPDTVAERPGPLAGVLAGLEWLERESPGTPLVTVAADTPFLPDDLVSRLIHRYAETAEVVCAGSAGQMHHVIAVWPQAARAPLAVALAAGQRKVGLLLATLGAVTESWDTANGDPFFNVNTPEDLAAAESRSPASR</sequence>
<evidence type="ECO:0000256" key="6">
    <source>
        <dbReference type="ARBA" id="ARBA00023134"/>
    </source>
</evidence>
<evidence type="ECO:0000313" key="10">
    <source>
        <dbReference type="Proteomes" id="UP001241747"/>
    </source>
</evidence>
<evidence type="ECO:0000256" key="5">
    <source>
        <dbReference type="ARBA" id="ARBA00022842"/>
    </source>
</evidence>
<evidence type="ECO:0000313" key="9">
    <source>
        <dbReference type="EMBL" id="MDQ0507063.1"/>
    </source>
</evidence>
<evidence type="ECO:0000256" key="1">
    <source>
        <dbReference type="ARBA" id="ARBA00022490"/>
    </source>
</evidence>
<keyword evidence="5" id="KW-0460">Magnesium</keyword>
<dbReference type="InterPro" id="IPR029044">
    <property type="entry name" value="Nucleotide-diphossugar_trans"/>
</dbReference>
<keyword evidence="2 9" id="KW-0808">Transferase</keyword>
<reference evidence="9 10" key="1">
    <citation type="submission" date="2023-07" db="EMBL/GenBank/DDBJ databases">
        <title>Genomic Encyclopedia of Type Strains, Phase IV (KMG-IV): sequencing the most valuable type-strain genomes for metagenomic binning, comparative biology and taxonomic classification.</title>
        <authorList>
            <person name="Goeker M."/>
        </authorList>
    </citation>
    <scope>NUCLEOTIDE SEQUENCE [LARGE SCALE GENOMIC DNA]</scope>
    <source>
        <strain evidence="9 10">DSM 3770</strain>
    </source>
</reference>
<keyword evidence="10" id="KW-1185">Reference proteome</keyword>
<dbReference type="PANTHER" id="PTHR19136">
    <property type="entry name" value="MOLYBDENUM COFACTOR GUANYLYLTRANSFERASE"/>
    <property type="match status" value="1"/>
</dbReference>
<evidence type="ECO:0000256" key="7">
    <source>
        <dbReference type="ARBA" id="ARBA00023150"/>
    </source>
</evidence>
<accession>A0ABU0LIV5</accession>
<feature type="domain" description="MobA-like NTP transferase" evidence="8">
    <location>
        <begin position="2"/>
        <end position="134"/>
    </location>
</feature>
<gene>
    <name evidence="9" type="ORF">QOZ94_003879</name>
</gene>
<dbReference type="Gene3D" id="3.90.550.10">
    <property type="entry name" value="Spore Coat Polysaccharide Biosynthesis Protein SpsA, Chain A"/>
    <property type="match status" value="1"/>
</dbReference>